<protein>
    <recommendedName>
        <fullName evidence="5">NADH-quinone oxidoreductase subunit N</fullName>
        <ecNumber evidence="5">7.1.1.-</ecNumber>
    </recommendedName>
    <alternativeName>
        <fullName evidence="5">NADH dehydrogenase I subunit N</fullName>
    </alternativeName>
    <alternativeName>
        <fullName evidence="5">NDH-1 subunit N</fullName>
    </alternativeName>
</protein>
<dbReference type="EMBL" id="JAVDVW010000001">
    <property type="protein sequence ID" value="MDR7099055.1"/>
    <property type="molecule type" value="Genomic_DNA"/>
</dbReference>
<dbReference type="InterPro" id="IPR001750">
    <property type="entry name" value="ND/Mrp_TM"/>
</dbReference>
<feature type="transmembrane region" description="Helical" evidence="5">
    <location>
        <begin position="204"/>
        <end position="222"/>
    </location>
</feature>
<keyword evidence="5" id="KW-1003">Cell membrane</keyword>
<comment type="catalytic activity">
    <reaction evidence="5">
        <text>a quinone + NADH + 5 H(+)(in) = a quinol + NAD(+) + 4 H(+)(out)</text>
        <dbReference type="Rhea" id="RHEA:57888"/>
        <dbReference type="ChEBI" id="CHEBI:15378"/>
        <dbReference type="ChEBI" id="CHEBI:24646"/>
        <dbReference type="ChEBI" id="CHEBI:57540"/>
        <dbReference type="ChEBI" id="CHEBI:57945"/>
        <dbReference type="ChEBI" id="CHEBI:132124"/>
    </reaction>
</comment>
<evidence type="ECO:0000256" key="6">
    <source>
        <dbReference type="RuleBase" id="RU000320"/>
    </source>
</evidence>
<feature type="transmembrane region" description="Helical" evidence="5">
    <location>
        <begin position="81"/>
        <end position="100"/>
    </location>
</feature>
<evidence type="ECO:0000256" key="5">
    <source>
        <dbReference type="HAMAP-Rule" id="MF_00445"/>
    </source>
</evidence>
<keyword evidence="5" id="KW-0874">Quinone</keyword>
<gene>
    <name evidence="5" type="primary">nuoN</name>
    <name evidence="8" type="ORF">J2X04_001402</name>
</gene>
<comment type="caution">
    <text evidence="8">The sequence shown here is derived from an EMBL/GenBank/DDBJ whole genome shotgun (WGS) entry which is preliminary data.</text>
</comment>
<dbReference type="NCBIfam" id="NF004442">
    <property type="entry name" value="PRK05777.1-5"/>
    <property type="match status" value="1"/>
</dbReference>
<name>A0ABU1VNJ8_9GAMM</name>
<dbReference type="Pfam" id="PF00361">
    <property type="entry name" value="Proton_antipo_M"/>
    <property type="match status" value="1"/>
</dbReference>
<evidence type="ECO:0000313" key="8">
    <source>
        <dbReference type="EMBL" id="MDR7099055.1"/>
    </source>
</evidence>
<dbReference type="HAMAP" id="MF_00445">
    <property type="entry name" value="NDH1_NuoN_1"/>
    <property type="match status" value="1"/>
</dbReference>
<feature type="transmembrane region" description="Helical" evidence="5">
    <location>
        <begin position="371"/>
        <end position="394"/>
    </location>
</feature>
<feature type="transmembrane region" description="Helical" evidence="5">
    <location>
        <begin position="301"/>
        <end position="321"/>
    </location>
</feature>
<keyword evidence="2 5" id="KW-0812">Transmembrane</keyword>
<evidence type="ECO:0000256" key="4">
    <source>
        <dbReference type="ARBA" id="ARBA00023136"/>
    </source>
</evidence>
<reference evidence="8 9" key="1">
    <citation type="submission" date="2023-07" db="EMBL/GenBank/DDBJ databases">
        <title>Sorghum-associated microbial communities from plants grown in Nebraska, USA.</title>
        <authorList>
            <person name="Schachtman D."/>
        </authorList>
    </citation>
    <scope>NUCLEOTIDE SEQUENCE [LARGE SCALE GENOMIC DNA]</scope>
    <source>
        <strain evidence="8 9">BE187</strain>
    </source>
</reference>
<dbReference type="NCBIfam" id="TIGR01770">
    <property type="entry name" value="NDH_I_N"/>
    <property type="match status" value="1"/>
</dbReference>
<feature type="transmembrane region" description="Helical" evidence="5">
    <location>
        <begin position="40"/>
        <end position="61"/>
    </location>
</feature>
<dbReference type="PANTHER" id="PTHR22773">
    <property type="entry name" value="NADH DEHYDROGENASE"/>
    <property type="match status" value="1"/>
</dbReference>
<organism evidence="8 9">
    <name type="scientific">Agrilutibacter niabensis</name>
    <dbReference type="NCBI Taxonomy" id="380628"/>
    <lineage>
        <taxon>Bacteria</taxon>
        <taxon>Pseudomonadati</taxon>
        <taxon>Pseudomonadota</taxon>
        <taxon>Gammaproteobacteria</taxon>
        <taxon>Lysobacterales</taxon>
        <taxon>Lysobacteraceae</taxon>
        <taxon>Agrilutibacter</taxon>
    </lineage>
</organism>
<comment type="function">
    <text evidence="5">NDH-1 shuttles electrons from NADH, via FMN and iron-sulfur (Fe-S) centers, to quinones in the respiratory chain. The immediate electron acceptor for the enzyme in this species is believed to be ubiquinone. Couples the redox reaction to proton translocation (for every two electrons transferred, four hydrogen ions are translocated across the cytoplasmic membrane), and thus conserves the redox energy in a proton gradient.</text>
</comment>
<evidence type="ECO:0000256" key="3">
    <source>
        <dbReference type="ARBA" id="ARBA00022989"/>
    </source>
</evidence>
<keyword evidence="4 5" id="KW-0472">Membrane</keyword>
<evidence type="ECO:0000256" key="1">
    <source>
        <dbReference type="ARBA" id="ARBA00004127"/>
    </source>
</evidence>
<keyword evidence="3 5" id="KW-1133">Transmembrane helix</keyword>
<feature type="transmembrane region" description="Helical" evidence="5">
    <location>
        <begin position="275"/>
        <end position="295"/>
    </location>
</feature>
<keyword evidence="5" id="KW-0813">Transport</keyword>
<keyword evidence="5" id="KW-0520">NAD</keyword>
<feature type="transmembrane region" description="Helical" evidence="5">
    <location>
        <begin position="328"/>
        <end position="351"/>
    </location>
</feature>
<evidence type="ECO:0000256" key="2">
    <source>
        <dbReference type="ARBA" id="ARBA00022692"/>
    </source>
</evidence>
<feature type="transmembrane region" description="Helical" evidence="5">
    <location>
        <begin position="242"/>
        <end position="263"/>
    </location>
</feature>
<keyword evidence="9" id="KW-1185">Reference proteome</keyword>
<dbReference type="RefSeq" id="WP_430537939.1">
    <property type="nucleotide sequence ID" value="NZ_JAVDVW010000001.1"/>
</dbReference>
<feature type="transmembrane region" description="Helical" evidence="5">
    <location>
        <begin position="450"/>
        <end position="468"/>
    </location>
</feature>
<feature type="transmembrane region" description="Helical" evidence="5">
    <location>
        <begin position="161"/>
        <end position="183"/>
    </location>
</feature>
<feature type="transmembrane region" description="Helical" evidence="5">
    <location>
        <begin position="12"/>
        <end position="33"/>
    </location>
</feature>
<feature type="transmembrane region" description="Helical" evidence="5">
    <location>
        <begin position="406"/>
        <end position="426"/>
    </location>
</feature>
<evidence type="ECO:0000259" key="7">
    <source>
        <dbReference type="Pfam" id="PF00361"/>
    </source>
</evidence>
<dbReference type="EC" id="7.1.1.-" evidence="5"/>
<evidence type="ECO:0000313" key="9">
    <source>
        <dbReference type="Proteomes" id="UP001267878"/>
    </source>
</evidence>
<accession>A0ABU1VNJ8</accession>
<comment type="subunit">
    <text evidence="5">NDH-1 is composed of 14 different subunits. Subunits NuoA, H, J, K, L, M, N constitute the membrane sector of the complex.</text>
</comment>
<feature type="transmembrane region" description="Helical" evidence="5">
    <location>
        <begin position="112"/>
        <end position="137"/>
    </location>
</feature>
<comment type="similarity">
    <text evidence="5">Belongs to the complex I subunit 2 family.</text>
</comment>
<keyword evidence="5" id="KW-0830">Ubiquinone</keyword>
<feature type="domain" description="NADH:quinone oxidoreductase/Mrp antiporter transmembrane" evidence="7">
    <location>
        <begin position="127"/>
        <end position="420"/>
    </location>
</feature>
<sequence length="481" mass="50995">MQMTMPTAADLMPLLPELVLVGAAFAWLMLDLFLDSRQRVITHVLSIATLVVVIAMIAAGVGGQGTVLNGMFVRDTAADVMKVAICGVSAFALVYGWPYLRQRNLYQGEIPVLMLFAIAGMMLLVSAGSLVMVYLGLEMLALCSYALVAVDRDSPIASEAAIKYFVLGSLASGLVLYGLSLIYGATGSLDLATIGAAAGTTPQATLLITGVVFAVAGIAFKFGAAPFHMWLPDVYHGAPTPITLFIGSAPKLAYFGMVYRLLVTGAGPLDDRWRLLLAALAVASLVIGNLSALVQSNFKRLLAYSTVSHVGFLFLGLAGGGPQGMAAALFYAISYAVMSAAAFGAIVVLAGRGFEADNIDDYRGLNARSPWLAGLILCVMASLAGIPPFLGFWAKLAVLRAAFEGGMWWLALVGLVFAVIGAFYYLRVVKAMYFEEPQGELHAPNMDRPLRIVFGVNALALLALGFAWNPIMAWCKYAFGV</sequence>
<dbReference type="InterPro" id="IPR010096">
    <property type="entry name" value="NADH-Q_OxRdtase_suN/2"/>
</dbReference>
<dbReference type="PRINTS" id="PR01434">
    <property type="entry name" value="NADHDHGNASE5"/>
</dbReference>
<keyword evidence="5" id="KW-1278">Translocase</keyword>
<proteinExistence type="inferred from homology"/>
<comment type="subcellular location">
    <subcellularLocation>
        <location evidence="5">Cell membrane</location>
        <topology evidence="5">Multi-pass membrane protein</topology>
    </subcellularLocation>
    <subcellularLocation>
        <location evidence="1">Endomembrane system</location>
        <topology evidence="1">Multi-pass membrane protein</topology>
    </subcellularLocation>
    <subcellularLocation>
        <location evidence="6">Membrane</location>
        <topology evidence="6">Multi-pass membrane protein</topology>
    </subcellularLocation>
</comment>
<dbReference type="Proteomes" id="UP001267878">
    <property type="component" value="Unassembled WGS sequence"/>
</dbReference>